<organism evidence="2 3">
    <name type="scientific">Nakamurella alba</name>
    <dbReference type="NCBI Taxonomy" id="2665158"/>
    <lineage>
        <taxon>Bacteria</taxon>
        <taxon>Bacillati</taxon>
        <taxon>Actinomycetota</taxon>
        <taxon>Actinomycetes</taxon>
        <taxon>Nakamurellales</taxon>
        <taxon>Nakamurellaceae</taxon>
        <taxon>Nakamurella</taxon>
    </lineage>
</organism>
<dbReference type="Gene3D" id="3.60.15.10">
    <property type="entry name" value="Ribonuclease Z/Hydroxyacylglutathione hydrolase-like"/>
    <property type="match status" value="1"/>
</dbReference>
<dbReference type="Pfam" id="PF00753">
    <property type="entry name" value="Lactamase_B"/>
    <property type="match status" value="1"/>
</dbReference>
<accession>A0A7K1FLY6</accession>
<feature type="domain" description="Metallo-beta-lactamase" evidence="1">
    <location>
        <begin position="30"/>
        <end position="291"/>
    </location>
</feature>
<keyword evidence="2" id="KW-0378">Hydrolase</keyword>
<sequence>MTLGDIDAPAPNLRVIEGHHPHRLWEDPDIPTIALYRHADTLYLLDSGVGEAQRAAILTCAAELGPVEEVVLVNSHGHLDHLGNNDVLDEIPAARRRHFLPRDARPALEAESFFSAMYQRGLPYFDYLQGLDIDDDSAASVLRALGAELPEGTAAELLRAGRAAGIGPAIAQLLPAAVIRLLMTNYPPTFPRIDGMTDLEDLGPAVDQNLAGTGWTGWDLGGGAVKVLQSGGHSAGGCVFLIPEHGFLMLADETSTAPIWADSDPRSAARMAGHALALMDAGIIRTVCAGHRPMLPADGDAARAVLSGMVAGEAEFRETVDGTLQRIGPIGIDALYDELVATATPGSSVDVLHRFQFPVFGTFLKLTLLNHCLLQGHVETTGPDGRPVFTVAG</sequence>
<evidence type="ECO:0000313" key="2">
    <source>
        <dbReference type="EMBL" id="MTD15118.1"/>
    </source>
</evidence>
<comment type="caution">
    <text evidence="2">The sequence shown here is derived from an EMBL/GenBank/DDBJ whole genome shotgun (WGS) entry which is preliminary data.</text>
</comment>
<dbReference type="GO" id="GO:0016787">
    <property type="term" value="F:hydrolase activity"/>
    <property type="evidence" value="ECO:0007669"/>
    <property type="project" value="UniProtKB-KW"/>
</dbReference>
<name>A0A7K1FLY6_9ACTN</name>
<dbReference type="EMBL" id="WLYK01000005">
    <property type="protein sequence ID" value="MTD15118.1"/>
    <property type="molecule type" value="Genomic_DNA"/>
</dbReference>
<dbReference type="SUPFAM" id="SSF56281">
    <property type="entry name" value="Metallo-hydrolase/oxidoreductase"/>
    <property type="match status" value="1"/>
</dbReference>
<gene>
    <name evidence="2" type="ORF">GIS00_14335</name>
</gene>
<evidence type="ECO:0000313" key="3">
    <source>
        <dbReference type="Proteomes" id="UP000460221"/>
    </source>
</evidence>
<proteinExistence type="predicted"/>
<dbReference type="Proteomes" id="UP000460221">
    <property type="component" value="Unassembled WGS sequence"/>
</dbReference>
<keyword evidence="3" id="KW-1185">Reference proteome</keyword>
<protein>
    <submittedName>
        <fullName evidence="2">MBL fold metallo-hydrolase</fullName>
    </submittedName>
</protein>
<dbReference type="RefSeq" id="WP_154769078.1">
    <property type="nucleotide sequence ID" value="NZ_WLYK01000005.1"/>
</dbReference>
<dbReference type="SMART" id="SM00849">
    <property type="entry name" value="Lactamase_B"/>
    <property type="match status" value="1"/>
</dbReference>
<dbReference type="AlphaFoldDB" id="A0A7K1FLY6"/>
<reference evidence="2 3" key="1">
    <citation type="submission" date="2019-11" db="EMBL/GenBank/DDBJ databases">
        <authorList>
            <person name="Jiang L.-Q."/>
        </authorList>
    </citation>
    <scope>NUCLEOTIDE SEQUENCE [LARGE SCALE GENOMIC DNA]</scope>
    <source>
        <strain evidence="2 3">YIM 132087</strain>
    </source>
</reference>
<dbReference type="InterPro" id="IPR001279">
    <property type="entry name" value="Metallo-B-lactamas"/>
</dbReference>
<dbReference type="InterPro" id="IPR036866">
    <property type="entry name" value="RibonucZ/Hydroxyglut_hydro"/>
</dbReference>
<evidence type="ECO:0000259" key="1">
    <source>
        <dbReference type="SMART" id="SM00849"/>
    </source>
</evidence>